<dbReference type="RefSeq" id="NP_001097682.1">
    <property type="nucleotide sequence ID" value="NM_001104212.2"/>
</dbReference>
<name>Q0IGY5_DROME</name>
<reference evidence="5" key="14">
    <citation type="journal article" date="2015" name="Genome Res.">
        <title>The Release 6 reference sequence of the Drosophila melanogaster genome.</title>
        <authorList>
            <person name="Hoskins R.A."/>
            <person name="Carlson J.W."/>
            <person name="Wan K.H."/>
            <person name="Park S."/>
            <person name="Mendez I."/>
            <person name="Galle S.E."/>
            <person name="Booth B.W."/>
            <person name="Pfeiffer B.D."/>
            <person name="George R.A."/>
            <person name="Svirskas R."/>
            <person name="Krzywinski M."/>
            <person name="Schein J."/>
            <person name="Accardo M.C."/>
            <person name="Damia E."/>
            <person name="Messina G."/>
            <person name="Mendez-Lago M."/>
            <person name="de Pablos B."/>
            <person name="Demakova O.V."/>
            <person name="Andreyeva E.N."/>
            <person name="Boldyreva L.V."/>
            <person name="Marra M."/>
            <person name="Carvalho A.B."/>
            <person name="Dimitri P."/>
            <person name="Villasante A."/>
            <person name="Zhimulev I.F."/>
            <person name="Rubin G.M."/>
            <person name="Karpen G.H."/>
            <person name="Celniker S.E."/>
        </authorList>
    </citation>
    <scope>NUCLEOTIDE SEQUENCE</scope>
</reference>
<keyword evidence="2" id="KW-0732">Signal</keyword>
<reference evidence="5 7" key="11">
    <citation type="journal article" date="2007" name="Science">
        <title>Sequence finishing and mapping of Drosophila melanogaster heterochromatin.</title>
        <authorList>
            <person name="Hoskins R.A."/>
            <person name="Carlson J.W."/>
            <person name="Kennedy C."/>
            <person name="Acevedo D."/>
            <person name="Evans-Holm M."/>
            <person name="Frise E."/>
            <person name="Wan K.H."/>
            <person name="Park S."/>
            <person name="Mendez-Lago M."/>
            <person name="Rossi F."/>
            <person name="Villasante A."/>
            <person name="Dimitri P."/>
            <person name="Karpen G.H."/>
            <person name="Celniker S.E."/>
        </authorList>
    </citation>
    <scope>NUCLEOTIDE SEQUENCE [LARGE SCALE GENOMIC DNA]</scope>
    <source>
        <strain evidence="7">Berkeley</strain>
    </source>
</reference>
<evidence type="ECO:0000313" key="6">
    <source>
        <dbReference type="FlyBase" id="FBgn0085386"/>
    </source>
</evidence>
<accession>Q0IGY5</accession>
<reference evidence="5" key="12">
    <citation type="journal article" date="2015" name="G3 (Bethesda)">
        <title>Gene Model Annotations for Drosophila melanogaster: Impact of High-Throughput Data.</title>
        <authorList>
            <consortium name="FlyBase Consortium"/>
            <person name="Matthews B.B."/>
            <person name="Dos Santos G."/>
            <person name="Crosby M.A."/>
            <person name="Emmert D.B."/>
            <person name="St Pierre S.E."/>
            <person name="Gramates L.S."/>
            <person name="Zhou P."/>
            <person name="Schroeder A.J."/>
            <person name="Falls K."/>
            <person name="Strelets V."/>
            <person name="Russo S.M."/>
            <person name="Gelbart W.M."/>
            <person name="null"/>
        </authorList>
    </citation>
    <scope>NUCLEOTIDE SEQUENCE</scope>
</reference>
<reference evidence="3" key="8">
    <citation type="submission" date="2006-08" db="EMBL/GenBank/DDBJ databases">
        <authorList>
            <person name="Stapleton M."/>
            <person name="Carlson J."/>
            <person name="Chavez C."/>
            <person name="Frise E."/>
            <person name="George R."/>
            <person name="Pacleb J."/>
            <person name="Park S."/>
            <person name="Wan K."/>
            <person name="Yu C."/>
            <person name="Celniker S."/>
        </authorList>
    </citation>
    <scope>NUCLEOTIDE SEQUENCE</scope>
</reference>
<dbReference type="Proteomes" id="UP000000803">
    <property type="component" value="Chromosome 3R"/>
</dbReference>
<reference evidence="7" key="4">
    <citation type="journal article" date="2002" name="Genome Biol.">
        <title>The transposable elements of the Drosophila melanogaster euchromatin: a genomics perspective.</title>
        <authorList>
            <person name="Kaminker J.S."/>
            <person name="Bergman C.M."/>
            <person name="Kronmiller B."/>
            <person name="Carlson J."/>
            <person name="Svirskas R."/>
            <person name="Patel S."/>
            <person name="Frise E."/>
            <person name="Wheeler D.A."/>
            <person name="Lewis S.E."/>
            <person name="Rubin G.M."/>
            <person name="Ashburner M."/>
            <person name="Celniker S.E."/>
        </authorList>
    </citation>
    <scope>NUCLEOTIDE SEQUENCE [LARGE SCALE GENOMIC DNA]</scope>
    <source>
        <strain evidence="7">Berkeley</strain>
    </source>
</reference>
<sequence>MKLTTCQIAKVFPLLTAFFFLNSPSAASLSFGLSPTFASASASSSLSSSSSSSSHFHSEKPLHSDVLVLRAAKPSRAIATSADAATRSVPASAAETTLGSKSIWPTAIQTKSPRNAREAGRHKRQMQKPAIQQQPLQQQQQRINPPQQKRQQQQQQQQQVQHQAQRVGVLIPPSLHVDLTHVQQGFQNFLDFFQLHLFNVTVDFLRDVDLSGFIKLLELPKYTSVIKTLNAGIMVASHVDVDQNSTIYIGTPSQPRQQHRLHSKQEQEPHRHHHEDSKAKQFPAGEEESHSSGETEENHWNDARIFSGHCHQLAEQLALDFNKTVVLWPCPRMKISSNFLPSFEAISLAVQSISTKLNWSQVDIYIGAAHRFIGLPEIEKNHLGDLDPGRTYLLVSMSATATLLEFTISSVASCCQKIADQT</sequence>
<dbReference type="ExpressionAtlas" id="Q0IGY5">
    <property type="expression patterns" value="baseline and differential"/>
</dbReference>
<evidence type="ECO:0000256" key="1">
    <source>
        <dbReference type="SAM" id="MobiDB-lite"/>
    </source>
</evidence>
<dbReference type="GO" id="GO:0019934">
    <property type="term" value="P:cGMP-mediated signaling"/>
    <property type="evidence" value="ECO:0000250"/>
    <property type="project" value="FlyBase"/>
</dbReference>
<feature type="compositionally biased region" description="Basic and acidic residues" evidence="1">
    <location>
        <begin position="263"/>
        <end position="279"/>
    </location>
</feature>
<feature type="signal peptide" evidence="2">
    <location>
        <begin position="1"/>
        <end position="28"/>
    </location>
</feature>
<organism evidence="3">
    <name type="scientific">Drosophila melanogaster</name>
    <name type="common">Fruit fly</name>
    <dbReference type="NCBI Taxonomy" id="7227"/>
    <lineage>
        <taxon>Eukaryota</taxon>
        <taxon>Metazoa</taxon>
        <taxon>Ecdysozoa</taxon>
        <taxon>Arthropoda</taxon>
        <taxon>Hexapoda</taxon>
        <taxon>Insecta</taxon>
        <taxon>Pterygota</taxon>
        <taxon>Neoptera</taxon>
        <taxon>Endopterygota</taxon>
        <taxon>Diptera</taxon>
        <taxon>Brachycera</taxon>
        <taxon>Muscomorpha</taxon>
        <taxon>Ephydroidea</taxon>
        <taxon>Drosophilidae</taxon>
        <taxon>Drosophila</taxon>
        <taxon>Sophophora</taxon>
    </lineage>
</organism>
<dbReference type="EMBL" id="BT028785">
    <property type="protein sequence ID" value="ABI34166.1"/>
    <property type="molecule type" value="mRNA"/>
</dbReference>
<evidence type="ECO:0000313" key="4">
    <source>
        <dbReference type="EMBL" id="ABJ16981.1"/>
    </source>
</evidence>
<evidence type="ECO:0000256" key="2">
    <source>
        <dbReference type="SAM" id="SignalP"/>
    </source>
</evidence>
<feature type="region of interest" description="Disordered" evidence="1">
    <location>
        <begin position="251"/>
        <end position="297"/>
    </location>
</feature>
<dbReference type="GO" id="GO:0005886">
    <property type="term" value="C:plasma membrane"/>
    <property type="evidence" value="ECO:0000250"/>
    <property type="project" value="FlyBase"/>
</dbReference>
<feature type="region of interest" description="Disordered" evidence="1">
    <location>
        <begin position="102"/>
        <end position="160"/>
    </location>
</feature>
<dbReference type="UCSC" id="CG34357-RB">
    <property type="organism name" value="d. melanogaster"/>
</dbReference>
<reference evidence="5 7" key="6">
    <citation type="journal article" date="2005" name="PLoS Comput. Biol.">
        <title>Combined evidence annotation of transposable elements in genome sequences.</title>
        <authorList>
            <person name="Quesneville H."/>
            <person name="Bergman C.M."/>
            <person name="Andrieu O."/>
            <person name="Autard D."/>
            <person name="Nouaud D."/>
            <person name="Ashburner M."/>
            <person name="Anxolabehere D."/>
        </authorList>
    </citation>
    <scope>NUCLEOTIDE SEQUENCE [LARGE SCALE GENOMIC DNA]</scope>
    <source>
        <strain evidence="7">Berkeley</strain>
    </source>
</reference>
<dbReference type="VEuPathDB" id="VectorBase:FBgn0085386"/>
<protein>
    <submittedName>
        <fullName evidence="4">IP05422p</fullName>
    </submittedName>
    <submittedName>
        <fullName evidence="3">IP07891p</fullName>
    </submittedName>
    <submittedName>
        <fullName evidence="5">Uncharacterized protein, isoform B</fullName>
        <ecNumber evidence="5">4.6.-.-</ecNumber>
        <ecNumber evidence="5">4.6.1.1</ecNumber>
        <ecNumber evidence="5">4.6.1.2</ecNumber>
    </submittedName>
</protein>
<reference evidence="5" key="16">
    <citation type="submission" date="2024-06" db="EMBL/GenBank/DDBJ databases">
        <title>Drosophila melanogaster release 4 sequence.</title>
        <authorList>
            <consortium name="Berkeley Drosophila Genome Project"/>
            <person name="Celniker S."/>
            <person name="Carlson J."/>
            <person name="Wan K."/>
            <person name="Pfeiffer B."/>
            <person name="Frise E."/>
            <person name="George R."/>
            <person name="Hoskins R."/>
            <person name="Stapleton M."/>
            <person name="Pacleb J."/>
            <person name="Park S."/>
            <person name="Svirskas R."/>
            <person name="Smith E."/>
            <person name="Yu C."/>
            <person name="Rubin G."/>
        </authorList>
    </citation>
    <scope>NUCLEOTIDE SEQUENCE</scope>
</reference>
<reference evidence="4" key="9">
    <citation type="submission" date="2006-10" db="EMBL/GenBank/DDBJ databases">
        <authorList>
            <person name="Stapleton M."/>
            <person name="Carlson J."/>
            <person name="Frise E."/>
            <person name="Kapadia B."/>
            <person name="Park S."/>
            <person name="Wan K."/>
            <person name="Yu C."/>
            <person name="Celniker S."/>
        </authorList>
    </citation>
    <scope>NUCLEOTIDE SEQUENCE</scope>
</reference>
<dbReference type="SMR" id="Q0IGY5"/>
<reference evidence="7" key="3">
    <citation type="journal article" date="2002" name="Genome Biol.">
        <title>Annotation of the Drosophila melanogaster euchromatic genome: a systematic review.</title>
        <authorList>
            <person name="Misra S."/>
            <person name="Crosby M.A."/>
            <person name="Mungall C.J."/>
            <person name="Matthews B.B."/>
            <person name="Campbell K.S."/>
            <person name="Hradecky P."/>
            <person name="Huang Y."/>
            <person name="Kaminker J.S."/>
            <person name="Millburn G.H."/>
            <person name="Prochnik S.E."/>
            <person name="Smith C.D."/>
            <person name="Tupy J.L."/>
            <person name="Whitfied E.J."/>
            <person name="Bayraktaroglu L."/>
            <person name="Berman B.P."/>
            <person name="Bettencourt B.R."/>
            <person name="Celniker S.E."/>
            <person name="de Grey A.D."/>
            <person name="Drysdale R.A."/>
            <person name="Harris N.L."/>
            <person name="Richter J."/>
            <person name="Russo S."/>
            <person name="Schroeder A.J."/>
            <person name="Shu S.Q."/>
            <person name="Stapleton M."/>
            <person name="Yamada C."/>
            <person name="Ashburner M."/>
            <person name="Gelbart W.M."/>
            <person name="Rubin G.M."/>
            <person name="Lewis S.E."/>
        </authorList>
    </citation>
    <scope>GENOME REANNOTATION</scope>
    <source>
        <strain evidence="7">Berkeley</strain>
    </source>
</reference>
<dbReference type="FlyBase" id="FBgn0085386">
    <property type="gene designation" value="Gucy2d"/>
</dbReference>
<dbReference type="EMBL" id="BT029048">
    <property type="protein sequence ID" value="ABJ16981.1"/>
    <property type="molecule type" value="mRNA"/>
</dbReference>
<reference evidence="5" key="7">
    <citation type="submission" date="2006-08" db="EMBL/GenBank/DDBJ databases">
        <authorList>
            <person name="Celniker S."/>
            <person name="Carlson J."/>
            <person name="Wan K."/>
            <person name="Frise E."/>
            <person name="Hoskins R."/>
            <person name="Park S."/>
            <person name="Svirskas R."/>
            <person name="Rubin G."/>
        </authorList>
    </citation>
    <scope>NUCLEOTIDE SEQUENCE</scope>
</reference>
<dbReference type="GO" id="GO:0038023">
    <property type="term" value="F:signaling receptor activity"/>
    <property type="evidence" value="ECO:0000250"/>
    <property type="project" value="FlyBase"/>
</dbReference>
<dbReference type="OrthoDB" id="1890790at2759"/>
<dbReference type="Bgee" id="FBgn0085386">
    <property type="expression patterns" value="Expressed in lamina monopolar neuron L3 (Drosophila) in insect head and 67 other cell types or tissues"/>
</dbReference>
<feature type="chain" id="PRO_5015096956" evidence="2">
    <location>
        <begin position="29"/>
        <end position="422"/>
    </location>
</feature>
<keyword evidence="5" id="KW-0456">Lyase</keyword>
<dbReference type="EC" id="4.6.1.2" evidence="5"/>
<reference evidence="7" key="2">
    <citation type="journal article" date="2002" name="Genome Biol.">
        <title>Finishing a whole-genome shotgun: release 3 of the Drosophila melanogaster euchromatic genome sequence.</title>
        <authorList>
            <person name="Celniker S.E."/>
            <person name="Wheeler D.A."/>
            <person name="Kronmiller B."/>
            <person name="Carlson J.W."/>
            <person name="Halpern A."/>
            <person name="Patel S."/>
            <person name="Adams M."/>
            <person name="Champe M."/>
            <person name="Dugan S.P."/>
            <person name="Frise E."/>
            <person name="Hodgson A."/>
            <person name="George R.A."/>
            <person name="Hoskins R.A."/>
            <person name="Laverty T."/>
            <person name="Muzny D.M."/>
            <person name="Nelson C.R."/>
            <person name="Pacleb J.M."/>
            <person name="Park S."/>
            <person name="Pfeiffer B.D."/>
            <person name="Richards S."/>
            <person name="Sodergren E.J."/>
            <person name="Svirskas R."/>
            <person name="Tabor P.E."/>
            <person name="Wan K."/>
            <person name="Stapleton M."/>
            <person name="Sutton G.G."/>
            <person name="Venter C."/>
            <person name="Weinstock G."/>
            <person name="Scherer S.E."/>
            <person name="Myers E.W."/>
            <person name="Gibbs R.A."/>
            <person name="Rubin G.M."/>
        </authorList>
    </citation>
    <scope>NUCLEOTIDE SEQUENCE [LARGE SCALE GENOMIC DNA]</scope>
    <source>
        <strain evidence="7">Berkeley</strain>
    </source>
</reference>
<dbReference type="EC" id="4.6.1.1" evidence="5"/>
<dbReference type="HOGENOM" id="CLU_650949_0_0_1"/>
<reference evidence="5" key="13">
    <citation type="journal article" date="2015" name="G3 (Bethesda)">
        <title>Gene Model Annotations for Drosophila melanogaster: The Rule-Benders.</title>
        <authorList>
            <consortium name="FlyBase Consortium"/>
            <person name="Crosby M.A."/>
            <person name="Gramates L.S."/>
            <person name="Dos Santos G."/>
            <person name="Matthews B.B."/>
            <person name="St Pierre S.E."/>
            <person name="Zhou P."/>
            <person name="Schroeder A.J."/>
            <person name="Falls K."/>
            <person name="Emmert D.B."/>
            <person name="Russo S.M."/>
            <person name="Gelbart W.M."/>
            <person name="null"/>
        </authorList>
    </citation>
    <scope>NUCLEOTIDE SEQUENCE</scope>
</reference>
<feature type="compositionally biased region" description="Low complexity" evidence="1">
    <location>
        <begin position="127"/>
        <end position="160"/>
    </location>
</feature>
<dbReference type="GO" id="GO:0004016">
    <property type="term" value="F:adenylate cyclase activity"/>
    <property type="evidence" value="ECO:0007669"/>
    <property type="project" value="UniProtKB-EC"/>
</dbReference>
<reference evidence="5" key="15">
    <citation type="submission" date="2023-12" db="EMBL/GenBank/DDBJ databases">
        <authorList>
            <consortium name="FlyBase"/>
        </authorList>
    </citation>
    <scope>NUCLEOTIDE SEQUENCE</scope>
</reference>
<dbReference type="AlphaFoldDB" id="Q0IGY5"/>
<dbReference type="EMBL" id="AE014297">
    <property type="protein sequence ID" value="ABW08598.1"/>
    <property type="molecule type" value="Genomic_DNA"/>
</dbReference>
<reference evidence="5 7" key="1">
    <citation type="journal article" date="2000" name="Science">
        <title>The genome sequence of Drosophila melanogaster.</title>
        <authorList>
            <person name="Adams M.D."/>
            <person name="Celniker S.E."/>
            <person name="Holt R.A."/>
            <person name="Evans C.A."/>
            <person name="Gocayne J.D."/>
            <person name="Amanatides P.G."/>
            <person name="Scherer S.E."/>
            <person name="Li P.W."/>
            <person name="Hoskins R.A."/>
            <person name="Galle R.F."/>
            <person name="George R.A."/>
            <person name="Lewis S.E."/>
            <person name="Richards S."/>
            <person name="Ashburner M."/>
            <person name="Henderson S.N."/>
            <person name="Sutton G.G."/>
            <person name="Wortman J.R."/>
            <person name="Yandell M.D."/>
            <person name="Zhang Q."/>
            <person name="Chen L.X."/>
            <person name="Brandon R.C."/>
            <person name="Rogers Y.H."/>
            <person name="Blazej R.G."/>
            <person name="Champe M."/>
            <person name="Pfeiffer B.D."/>
            <person name="Wan K.H."/>
            <person name="Doyle C."/>
            <person name="Baxter E.G."/>
            <person name="Helt G."/>
            <person name="Nelson C.R."/>
            <person name="Gabor G.L."/>
            <person name="Abril J.F."/>
            <person name="Agbayani A."/>
            <person name="An H.J."/>
            <person name="Andrews-Pfannkoch C."/>
            <person name="Baldwin D."/>
            <person name="Ballew R.M."/>
            <person name="Basu A."/>
            <person name="Baxendale J."/>
            <person name="Bayraktaroglu L."/>
            <person name="Beasley E.M."/>
            <person name="Beeson K.Y."/>
            <person name="Benos P.V."/>
            <person name="Berman B.P."/>
            <person name="Bhandari D."/>
            <person name="Bolshakov S."/>
            <person name="Borkova D."/>
            <person name="Botchan M.R."/>
            <person name="Bouck J."/>
            <person name="Brokstein P."/>
            <person name="Brottier P."/>
            <person name="Burtis K.C."/>
            <person name="Busam D.A."/>
            <person name="Butler H."/>
            <person name="Cadieu E."/>
            <person name="Center A."/>
            <person name="Chandra I."/>
            <person name="Cherry J.M."/>
            <person name="Cawley S."/>
            <person name="Dahlke C."/>
            <person name="Davenport L.B."/>
            <person name="Davies P."/>
            <person name="de Pablos B."/>
            <person name="Delcher A."/>
            <person name="Deng Z."/>
            <person name="Mays A.D."/>
            <person name="Dew I."/>
            <person name="Dietz S.M."/>
            <person name="Dodson K."/>
            <person name="Doup L.E."/>
            <person name="Downes M."/>
            <person name="Dugan-Rocha S."/>
            <person name="Dunkov B.C."/>
            <person name="Dunn P."/>
            <person name="Durbin K.J."/>
            <person name="Evangelista C.C."/>
            <person name="Ferraz C."/>
            <person name="Ferriera S."/>
            <person name="Fleischmann W."/>
            <person name="Fosler C."/>
            <person name="Gabrielian A.E."/>
            <person name="Garg N.S."/>
            <person name="Gelbart W.M."/>
            <person name="Glasser K."/>
            <person name="Glodek A."/>
            <person name="Gong F."/>
            <person name="Gorrell J.H."/>
            <person name="Gu Z."/>
            <person name="Guan P."/>
            <person name="Harris M."/>
            <person name="Harris N.L."/>
            <person name="Harvey D."/>
            <person name="Heiman T.J."/>
            <person name="Hernandez J.R."/>
            <person name="Houck J."/>
            <person name="Hostin D."/>
            <person name="Houston K.A."/>
            <person name="Howland T.J."/>
            <person name="Wei M.H."/>
            <person name="Ibegwam C."/>
            <person name="Jalali M."/>
            <person name="Kalush F."/>
            <person name="Karpen G.H."/>
            <person name="Ke Z."/>
            <person name="Kennison J.A."/>
            <person name="Ketchum K.A."/>
            <person name="Kimmel B.E."/>
            <person name="Kodira C.D."/>
            <person name="Kraft C."/>
            <person name="Kravitz S."/>
            <person name="Kulp D."/>
            <person name="Lai Z."/>
            <person name="Lasko P."/>
            <person name="Lei Y."/>
            <person name="Levitsky A.A."/>
            <person name="Li J."/>
            <person name="Li Z."/>
            <person name="Liang Y."/>
            <person name="Lin X."/>
            <person name="Liu X."/>
            <person name="Mattei B."/>
            <person name="McIntosh T.C."/>
            <person name="McLeod M.P."/>
            <person name="McPherson D."/>
            <person name="Merkulov G."/>
            <person name="Milshina N.V."/>
            <person name="Mobarry C."/>
            <person name="Morris J."/>
            <person name="Moshrefi A."/>
            <person name="Mount S.M."/>
            <person name="Moy M."/>
            <person name="Murphy B."/>
            <person name="Murphy L."/>
            <person name="Muzny D.M."/>
            <person name="Nelson D.L."/>
            <person name="Nelson D.R."/>
            <person name="Nelson K.A."/>
            <person name="Nixon K."/>
            <person name="Nusskern D.R."/>
            <person name="Pacleb J.M."/>
            <person name="Palazzolo M."/>
            <person name="Pittman G.S."/>
            <person name="Pan S."/>
            <person name="Pollard J."/>
            <person name="Puri V."/>
            <person name="Reese M.G."/>
            <person name="Reinert K."/>
            <person name="Remington K."/>
            <person name="Saunders R.D."/>
            <person name="Scheeler F."/>
            <person name="Shen H."/>
            <person name="Shue B.C."/>
            <person name="Siden-Kiamos I."/>
            <person name="Simpson M."/>
            <person name="Skupski M.P."/>
            <person name="Smith T."/>
            <person name="Spier E."/>
            <person name="Spradling A.C."/>
            <person name="Stapleton M."/>
            <person name="Strong R."/>
            <person name="Sun E."/>
            <person name="Svirskas R."/>
            <person name="Tector C."/>
            <person name="Turner R."/>
            <person name="Venter E."/>
            <person name="Wang A.H."/>
            <person name="Wang X."/>
            <person name="Wang Z.Y."/>
            <person name="Wassarman D.A."/>
            <person name="Weinstock G.M."/>
            <person name="Weissenbach J."/>
            <person name="Williams S.M."/>
            <person name="WoodageT"/>
            <person name="Worley K.C."/>
            <person name="Wu D."/>
            <person name="Yang S."/>
            <person name="Yao Q.A."/>
            <person name="Ye J."/>
            <person name="Yeh R.F."/>
            <person name="Zaveri J.S."/>
            <person name="Zhan M."/>
            <person name="Zhang G."/>
            <person name="Zhao Q."/>
            <person name="Zheng L."/>
            <person name="Zheng X.H."/>
            <person name="Zhong F.N."/>
            <person name="Zhong W."/>
            <person name="Zhou X."/>
            <person name="Zhu S."/>
            <person name="Zhu X."/>
            <person name="Smith H.O."/>
            <person name="Gibbs R.A."/>
            <person name="Myers E.W."/>
            <person name="Rubin G.M."/>
            <person name="Venter J.C."/>
        </authorList>
    </citation>
    <scope>NUCLEOTIDE SEQUENCE [LARGE SCALE GENOMIC DNA]</scope>
    <source>
        <strain evidence="7">Berkeley</strain>
    </source>
</reference>
<proteinExistence type="evidence at transcript level"/>
<dbReference type="GeneID" id="5740349"/>
<reference evidence="5 7" key="5">
    <citation type="journal article" date="2002" name="Genome Biol.">
        <title>Heterochromatic sequences in a Drosophila whole-genome shotgun assembly.</title>
        <authorList>
            <person name="Hoskins R.A."/>
            <person name="Smith C.D."/>
            <person name="Carlson J.W."/>
            <person name="Carvalho A.B."/>
            <person name="Halpern A."/>
            <person name="Kaminker J.S."/>
            <person name="Kennedy C."/>
            <person name="Mungall C.J."/>
            <person name="Sullivan B.A."/>
            <person name="Sutton G.G."/>
            <person name="Yasuhara J.C."/>
            <person name="Wakimoto B.T."/>
            <person name="Myers E.W."/>
            <person name="Celniker S.E."/>
            <person name="Rubin G.M."/>
            <person name="Karpen G.H."/>
        </authorList>
    </citation>
    <scope>NUCLEOTIDE SEQUENCE [LARGE SCALE GENOMIC DNA]</scope>
    <source>
        <strain evidence="7">Berkeley</strain>
    </source>
</reference>
<dbReference type="GO" id="GO:0006182">
    <property type="term" value="P:cGMP biosynthetic process"/>
    <property type="evidence" value="ECO:0000250"/>
    <property type="project" value="FlyBase"/>
</dbReference>
<evidence type="ECO:0000313" key="5">
    <source>
        <dbReference type="EMBL" id="ABW08598.1"/>
    </source>
</evidence>
<dbReference type="EC" id="4.6.-.-" evidence="5"/>
<dbReference type="GO" id="GO:0004383">
    <property type="term" value="F:guanylate cyclase activity"/>
    <property type="evidence" value="ECO:0000250"/>
    <property type="project" value="FlyBase"/>
</dbReference>
<keyword evidence="7" id="KW-1185">Reference proteome</keyword>
<reference evidence="5 7" key="10">
    <citation type="journal article" date="2007" name="Science">
        <title>The Release 5.1 annotation of Drosophila melanogaster heterochromatin.</title>
        <authorList>
            <person name="Smith C.D."/>
            <person name="Shu S."/>
            <person name="Mungall C.J."/>
            <person name="Karpen G.H."/>
        </authorList>
    </citation>
    <scope>NUCLEOTIDE SEQUENCE [LARGE SCALE GENOMIC DNA]</scope>
    <source>
        <strain evidence="7">Berkeley</strain>
    </source>
</reference>
<gene>
    <name evidence="6" type="primary">Gucy2d</name>
    <name evidence="5" type="synonym">CG12584</name>
    <name evidence="5" type="synonym">CG12585</name>
    <name evidence="3" type="synonym">CG14652</name>
    <name evidence="5" type="synonym">cg34357</name>
    <name evidence="5" type="synonym">CG41467</name>
    <name evidence="5" type="synonym">CG9783</name>
    <name evidence="5" type="synonym">Dmel\CG34357</name>
    <name evidence="5" type="synonym">GYC</name>
    <name evidence="5 6" type="ORF">CG34357</name>
    <name evidence="5" type="ORF">Dmel_CG34357</name>
</gene>
<evidence type="ECO:0000313" key="3">
    <source>
        <dbReference type="EMBL" id="ABI34166.1"/>
    </source>
</evidence>
<dbReference type="BioGRID-ORCS" id="5740349">
    <property type="hits" value="0 hits in 3 CRISPR screens"/>
</dbReference>
<feature type="compositionally biased region" description="Basic and acidic residues" evidence="1">
    <location>
        <begin position="287"/>
        <end position="297"/>
    </location>
</feature>
<evidence type="ECO:0000313" key="7">
    <source>
        <dbReference type="Proteomes" id="UP000000803"/>
    </source>
</evidence>
<dbReference type="AGR" id="FB:FBgn0085386"/>
<dbReference type="DNASU" id="5740349"/>